<dbReference type="Proteomes" id="UP000310685">
    <property type="component" value="Unassembled WGS sequence"/>
</dbReference>
<gene>
    <name evidence="3" type="ORF">E3Q22_01815</name>
</gene>
<evidence type="ECO:0000313" key="4">
    <source>
        <dbReference type="Proteomes" id="UP000310685"/>
    </source>
</evidence>
<comment type="caution">
    <text evidence="3">The sequence shown here is derived from an EMBL/GenBank/DDBJ whole genome shotgun (WGS) entry which is preliminary data.</text>
</comment>
<proteinExistence type="inferred from homology"/>
<dbReference type="AlphaFoldDB" id="A0A4T0MCQ7"/>
<evidence type="ECO:0000256" key="1">
    <source>
        <dbReference type="ARBA" id="ARBA00004450"/>
    </source>
</evidence>
<dbReference type="Gene3D" id="3.40.50.720">
    <property type="entry name" value="NAD(P)-binding Rossmann-like Domain"/>
    <property type="match status" value="1"/>
</dbReference>
<name>A0A4T0MCQ7_9BASI</name>
<dbReference type="SUPFAM" id="SSF51735">
    <property type="entry name" value="NAD(P)-binding Rossmann-fold domains"/>
    <property type="match status" value="1"/>
</dbReference>
<dbReference type="PANTHER" id="PTHR14097:SF7">
    <property type="entry name" value="OXIDOREDUCTASE HTATIP2"/>
    <property type="match status" value="1"/>
</dbReference>
<dbReference type="EMBL" id="SPRC01000015">
    <property type="protein sequence ID" value="TIB80557.1"/>
    <property type="molecule type" value="Genomic_DNA"/>
</dbReference>
<comment type="similarity">
    <text evidence="2">Belongs to the FMP52 family.</text>
</comment>
<evidence type="ECO:0008006" key="5">
    <source>
        <dbReference type="Google" id="ProtNLM"/>
    </source>
</evidence>
<dbReference type="PANTHER" id="PTHR14097">
    <property type="entry name" value="OXIDOREDUCTASE HTATIP2"/>
    <property type="match status" value="1"/>
</dbReference>
<sequence length="220" mass="23708">MVSAVVFGSTGAVGRNVRASLLKSSEITQVTEIGRSLLDKPESGAEKLTQVKLDENTEIKPDFDLVFIALGTTRKNAGSAENFEKIDRHLVVDLAKKVAREDAHVIYCSAAGANANSSFLYPRSKGLTEIELSKLGYKSTTVMRPGFLAGAGRKESRPTEMIFGYLTGFLGKFNNSVEIPVTKLGESMVIAGLKQFKGESIGEQANNISFVSNKLALELS</sequence>
<organism evidence="3 4">
    <name type="scientific">Wallemia mellicola</name>
    <dbReference type="NCBI Taxonomy" id="1708541"/>
    <lineage>
        <taxon>Eukaryota</taxon>
        <taxon>Fungi</taxon>
        <taxon>Dikarya</taxon>
        <taxon>Basidiomycota</taxon>
        <taxon>Wallemiomycotina</taxon>
        <taxon>Wallemiomycetes</taxon>
        <taxon>Wallemiales</taxon>
        <taxon>Wallemiaceae</taxon>
        <taxon>Wallemia</taxon>
    </lineage>
</organism>
<protein>
    <recommendedName>
        <fullName evidence="5">NAD(P)-binding domain-containing protein</fullName>
    </recommendedName>
</protein>
<reference evidence="3 4" key="1">
    <citation type="submission" date="2019-03" db="EMBL/GenBank/DDBJ databases">
        <title>Sequencing 25 genomes of Wallemia mellicola.</title>
        <authorList>
            <person name="Gostincar C."/>
        </authorList>
    </citation>
    <scope>NUCLEOTIDE SEQUENCE [LARGE SCALE GENOMIC DNA]</scope>
    <source>
        <strain evidence="3 4">EXF-6152</strain>
    </source>
</reference>
<comment type="subcellular location">
    <subcellularLocation>
        <location evidence="1">Mitochondrion outer membrane</location>
        <topology evidence="1">Peripheral membrane protein</topology>
    </subcellularLocation>
</comment>
<dbReference type="GO" id="GO:0051170">
    <property type="term" value="P:import into nucleus"/>
    <property type="evidence" value="ECO:0007669"/>
    <property type="project" value="TreeGrafter"/>
</dbReference>
<dbReference type="InterPro" id="IPR036291">
    <property type="entry name" value="NAD(P)-bd_dom_sf"/>
</dbReference>
<accession>A0A4T0MCQ7</accession>
<evidence type="ECO:0000256" key="2">
    <source>
        <dbReference type="ARBA" id="ARBA00006617"/>
    </source>
</evidence>
<dbReference type="GO" id="GO:0005741">
    <property type="term" value="C:mitochondrial outer membrane"/>
    <property type="evidence" value="ECO:0007669"/>
    <property type="project" value="UniProtKB-SubCell"/>
</dbReference>
<evidence type="ECO:0000313" key="3">
    <source>
        <dbReference type="EMBL" id="TIB80557.1"/>
    </source>
</evidence>